<dbReference type="EMBL" id="FQXS01000021">
    <property type="protein sequence ID" value="SHI01156.1"/>
    <property type="molecule type" value="Genomic_DNA"/>
</dbReference>
<evidence type="ECO:0000313" key="3">
    <source>
        <dbReference type="EMBL" id="SHI01156.1"/>
    </source>
</evidence>
<dbReference type="RefSeq" id="WP_073377590.1">
    <property type="nucleotide sequence ID" value="NZ_FQXS01000021.1"/>
</dbReference>
<gene>
    <name evidence="3" type="ORF">SAMN02745124_03213</name>
</gene>
<dbReference type="Pfam" id="PF01875">
    <property type="entry name" value="Memo"/>
    <property type="match status" value="1"/>
</dbReference>
<protein>
    <recommendedName>
        <fullName evidence="2">MEMO1 family protein SAMN02745124_03213</fullName>
    </recommendedName>
</protein>
<reference evidence="3 4" key="1">
    <citation type="submission" date="2016-11" db="EMBL/GenBank/DDBJ databases">
        <authorList>
            <person name="Jaros S."/>
            <person name="Januszkiewicz K."/>
            <person name="Wedrychowicz H."/>
        </authorList>
    </citation>
    <scope>NUCLEOTIDE SEQUENCE [LARGE SCALE GENOMIC DNA]</scope>
    <source>
        <strain evidence="3 4">DSM 9705</strain>
    </source>
</reference>
<dbReference type="PANTHER" id="PTHR11060:SF0">
    <property type="entry name" value="PROTEIN MEMO1"/>
    <property type="match status" value="1"/>
</dbReference>
<sequence length="267" mass="28284">MIRQPAVANRFYPGSPDELRRVVAQLLPVQRTDRKEAIAAIAPHAGYIYSGKLAAATIGSIKVPKTTVVLGPNHHGRGAGIAVSTSSWQLPGGIVPCDTALAESILAASPLLTADEQAHLHEHSLEVQVPFLQAMQPNLSLVAIALSQISFDSCREVAAALAAAISARQNRVLLLASTDMSHYESRRAASVKDHRALDRILNLDAEGLYRTVVSEKISMCGFIPVTITMLAAKQLGATTAELIGYTDSGEASGDTDQVVGYAGLVIR</sequence>
<dbReference type="Gene3D" id="3.40.830.10">
    <property type="entry name" value="LigB-like"/>
    <property type="match status" value="1"/>
</dbReference>
<dbReference type="OrthoDB" id="9785549at2"/>
<dbReference type="AlphaFoldDB" id="A0A1M5XN16"/>
<proteinExistence type="inferred from homology"/>
<organism evidence="3 4">
    <name type="scientific">Desulfofustis glycolicus DSM 9705</name>
    <dbReference type="NCBI Taxonomy" id="1121409"/>
    <lineage>
        <taxon>Bacteria</taxon>
        <taxon>Pseudomonadati</taxon>
        <taxon>Thermodesulfobacteriota</taxon>
        <taxon>Desulfobulbia</taxon>
        <taxon>Desulfobulbales</taxon>
        <taxon>Desulfocapsaceae</taxon>
        <taxon>Desulfofustis</taxon>
    </lineage>
</organism>
<name>A0A1M5XN16_9BACT</name>
<dbReference type="CDD" id="cd07361">
    <property type="entry name" value="MEMO_like"/>
    <property type="match status" value="1"/>
</dbReference>
<dbReference type="Proteomes" id="UP000184139">
    <property type="component" value="Unassembled WGS sequence"/>
</dbReference>
<dbReference type="InterPro" id="IPR002737">
    <property type="entry name" value="MEMO1_fam"/>
</dbReference>
<dbReference type="NCBIfam" id="TIGR04336">
    <property type="entry name" value="AmmeMemoSam_B"/>
    <property type="match status" value="1"/>
</dbReference>
<accession>A0A1M5XN16</accession>
<evidence type="ECO:0000256" key="1">
    <source>
        <dbReference type="ARBA" id="ARBA00006315"/>
    </source>
</evidence>
<evidence type="ECO:0000313" key="4">
    <source>
        <dbReference type="Proteomes" id="UP000184139"/>
    </source>
</evidence>
<dbReference type="STRING" id="1121409.SAMN02745124_03213"/>
<keyword evidence="4" id="KW-1185">Reference proteome</keyword>
<evidence type="ECO:0000256" key="2">
    <source>
        <dbReference type="HAMAP-Rule" id="MF_00055"/>
    </source>
</evidence>
<comment type="similarity">
    <text evidence="1 2">Belongs to the MEMO1 family.</text>
</comment>
<dbReference type="HAMAP" id="MF_00055">
    <property type="entry name" value="MEMO1"/>
    <property type="match status" value="1"/>
</dbReference>
<dbReference type="PANTHER" id="PTHR11060">
    <property type="entry name" value="PROTEIN MEMO1"/>
    <property type="match status" value="1"/>
</dbReference>